<dbReference type="Proteomes" id="UP000324285">
    <property type="component" value="Chromosome"/>
</dbReference>
<evidence type="ECO:0000259" key="1">
    <source>
        <dbReference type="Pfam" id="PF13577"/>
    </source>
</evidence>
<dbReference type="InterPro" id="IPR037401">
    <property type="entry name" value="SnoaL-like"/>
</dbReference>
<keyword evidence="3" id="KW-1185">Reference proteome</keyword>
<protein>
    <submittedName>
        <fullName evidence="2">Nuclear transport factor 2 family protein</fullName>
    </submittedName>
</protein>
<dbReference type="AlphaFoldDB" id="A0A5C1NIG0"/>
<dbReference type="Pfam" id="PF13577">
    <property type="entry name" value="SnoaL_4"/>
    <property type="match status" value="1"/>
</dbReference>
<dbReference type="EMBL" id="CP038437">
    <property type="protein sequence ID" value="QEM82650.1"/>
    <property type="molecule type" value="Genomic_DNA"/>
</dbReference>
<reference evidence="2" key="1">
    <citation type="submission" date="2021-02" db="EMBL/GenBank/DDBJ databases">
        <title>Strain Y2R2, a novel species of the genus Halomonas.</title>
        <authorList>
            <person name="Huang H."/>
        </authorList>
    </citation>
    <scope>NUCLEOTIDE SEQUENCE</scope>
    <source>
        <strain evidence="2">Y2R2</strain>
    </source>
</reference>
<dbReference type="Gene3D" id="3.10.450.50">
    <property type="match status" value="1"/>
</dbReference>
<gene>
    <name evidence="2" type="ORF">E4T21_14655</name>
</gene>
<dbReference type="RefSeq" id="WP_149285774.1">
    <property type="nucleotide sequence ID" value="NZ_CP038437.2"/>
</dbReference>
<evidence type="ECO:0000313" key="2">
    <source>
        <dbReference type="EMBL" id="QEM82650.1"/>
    </source>
</evidence>
<dbReference type="SUPFAM" id="SSF54427">
    <property type="entry name" value="NTF2-like"/>
    <property type="match status" value="1"/>
</dbReference>
<dbReference type="KEGG" id="hbh:E4T21_14655"/>
<dbReference type="InterPro" id="IPR032710">
    <property type="entry name" value="NTF2-like_dom_sf"/>
</dbReference>
<feature type="domain" description="SnoaL-like" evidence="1">
    <location>
        <begin position="11"/>
        <end position="160"/>
    </location>
</feature>
<sequence length="183" mass="20618">MKSPDPKLFLQVHDVLCRFFLAFDQRDWASMVECLAPQVSIDYASSGREPPSTMSAQDFVKRRQNAVDGLTKQHSFSNLLIRQKADEGVVSARCNYLILRFELSQAQSQAHTQNQAQTQNQSQAHTQSQVPAISEENFFHSCGNYEFLLRDIQGEWKISSIKQNALQSWGNAALHGGSSQGRK</sequence>
<proteinExistence type="predicted"/>
<name>A0A5C1NIG0_9GAMM</name>
<dbReference type="OrthoDB" id="2860904at2"/>
<accession>A0A5C1NIG0</accession>
<organism evidence="2 3">
    <name type="scientific">Halomonas binhaiensis</name>
    <dbReference type="NCBI Taxonomy" id="2562282"/>
    <lineage>
        <taxon>Bacteria</taxon>
        <taxon>Pseudomonadati</taxon>
        <taxon>Pseudomonadota</taxon>
        <taxon>Gammaproteobacteria</taxon>
        <taxon>Oceanospirillales</taxon>
        <taxon>Halomonadaceae</taxon>
        <taxon>Halomonas</taxon>
    </lineage>
</organism>
<evidence type="ECO:0000313" key="3">
    <source>
        <dbReference type="Proteomes" id="UP000324285"/>
    </source>
</evidence>